<evidence type="ECO:0000256" key="6">
    <source>
        <dbReference type="ARBA" id="ARBA00023180"/>
    </source>
</evidence>
<feature type="region of interest" description="Disordered" evidence="8">
    <location>
        <begin position="577"/>
        <end position="604"/>
    </location>
</feature>
<keyword evidence="11" id="KW-1185">Reference proteome</keyword>
<name>A0AAQ3N0C2_VIGMU</name>
<keyword evidence="4" id="KW-0808">Transferase</keyword>
<accession>A0AAQ3N0C2</accession>
<evidence type="ECO:0000256" key="7">
    <source>
        <dbReference type="ARBA" id="ARBA00023316"/>
    </source>
</evidence>
<evidence type="ECO:0000313" key="11">
    <source>
        <dbReference type="Proteomes" id="UP001374535"/>
    </source>
</evidence>
<dbReference type="Pfam" id="PF03254">
    <property type="entry name" value="XG_FTase"/>
    <property type="match status" value="3"/>
</dbReference>
<dbReference type="PANTHER" id="PTHR31889:SF52">
    <property type="entry name" value="FUCOSYLTRANSFERASE"/>
    <property type="match status" value="1"/>
</dbReference>
<evidence type="ECO:0000256" key="4">
    <source>
        <dbReference type="ARBA" id="ARBA00022679"/>
    </source>
</evidence>
<feature type="transmembrane region" description="Helical" evidence="9">
    <location>
        <begin position="12"/>
        <end position="31"/>
    </location>
</feature>
<dbReference type="GO" id="GO:0008107">
    <property type="term" value="F:galactoside 2-alpha-L-fucosyltransferase activity"/>
    <property type="evidence" value="ECO:0007669"/>
    <property type="project" value="InterPro"/>
</dbReference>
<feature type="compositionally biased region" description="Low complexity" evidence="8">
    <location>
        <begin position="582"/>
        <end position="595"/>
    </location>
</feature>
<organism evidence="10 11">
    <name type="scientific">Vigna mungo</name>
    <name type="common">Black gram</name>
    <name type="synonym">Phaseolus mungo</name>
    <dbReference type="NCBI Taxonomy" id="3915"/>
    <lineage>
        <taxon>Eukaryota</taxon>
        <taxon>Viridiplantae</taxon>
        <taxon>Streptophyta</taxon>
        <taxon>Embryophyta</taxon>
        <taxon>Tracheophyta</taxon>
        <taxon>Spermatophyta</taxon>
        <taxon>Magnoliopsida</taxon>
        <taxon>eudicotyledons</taxon>
        <taxon>Gunneridae</taxon>
        <taxon>Pentapetalae</taxon>
        <taxon>rosids</taxon>
        <taxon>fabids</taxon>
        <taxon>Fabales</taxon>
        <taxon>Fabaceae</taxon>
        <taxon>Papilionoideae</taxon>
        <taxon>50 kb inversion clade</taxon>
        <taxon>NPAAA clade</taxon>
        <taxon>indigoferoid/millettioid clade</taxon>
        <taxon>Phaseoleae</taxon>
        <taxon>Vigna</taxon>
    </lineage>
</organism>
<keyword evidence="3" id="KW-0328">Glycosyltransferase</keyword>
<evidence type="ECO:0000256" key="8">
    <source>
        <dbReference type="SAM" id="MobiDB-lite"/>
    </source>
</evidence>
<keyword evidence="9" id="KW-0812">Transmembrane</keyword>
<evidence type="ECO:0000256" key="2">
    <source>
        <dbReference type="ARBA" id="ARBA00010481"/>
    </source>
</evidence>
<dbReference type="FunFam" id="3.40.50.11340:FF:000005">
    <property type="entry name" value="Galactoside 2-alpha-L-fucosyltransferase"/>
    <property type="match status" value="3"/>
</dbReference>
<dbReference type="Proteomes" id="UP001374535">
    <property type="component" value="Chromosome 8"/>
</dbReference>
<gene>
    <name evidence="10" type="ORF">V8G54_026410</name>
</gene>
<dbReference type="GO" id="GO:0071555">
    <property type="term" value="P:cell wall organization"/>
    <property type="evidence" value="ECO:0007669"/>
    <property type="project" value="UniProtKB-KW"/>
</dbReference>
<dbReference type="InterPro" id="IPR004938">
    <property type="entry name" value="XG_FTase"/>
</dbReference>
<dbReference type="PANTHER" id="PTHR31889">
    <property type="entry name" value="FUCOSYLTRANSFERASE 2-RELATED"/>
    <property type="match status" value="1"/>
</dbReference>
<evidence type="ECO:0000313" key="10">
    <source>
        <dbReference type="EMBL" id="WVZ00341.1"/>
    </source>
</evidence>
<evidence type="ECO:0000256" key="9">
    <source>
        <dbReference type="SAM" id="Phobius"/>
    </source>
</evidence>
<proteinExistence type="inferred from homology"/>
<evidence type="ECO:0008006" key="12">
    <source>
        <dbReference type="Google" id="ProtNLM"/>
    </source>
</evidence>
<protein>
    <recommendedName>
        <fullName evidence="12">Fucosyltransferase</fullName>
    </recommendedName>
</protein>
<keyword evidence="6" id="KW-0325">Glycoprotein</keyword>
<comment type="similarity">
    <text evidence="2">Belongs to the glycosyltransferase 37 family.</text>
</comment>
<dbReference type="Gene3D" id="3.40.50.11350">
    <property type="match status" value="3"/>
</dbReference>
<sequence length="1545" mass="178469">MANREIWKNFRILVVGISVTFSILIVFFAIYQKSIFDIPRDYNVLIERIQDTTTNIQKTPNTITIQDGEENNSNISEPVAAKDSKNNAFKDRKNNLSLSTTINDKLLNGLLSSSFEEASCISRFQSYLYQKVSPYKPSKYLISKLRNYEHLHQRCGPYTKSYNETIKEGAKVSGNGVDSKCKYFIWTVEDGLGNRMISMVSAFLYSILTDRVLLVRFGDDMLNLFCEPFPNSSWLLPKNSPYWNDLKQFPTHKIIFIDNKENNSRELLQPALVINLKHTHVGPTNRFHCDKNQDHLQKIPVLILQSNLYFVPTLYMVSSFREDFDKMFPDKDTIFHHLGRYLFQPSNVAWERIRNLYEQHLAKENERIGLQIRVFNTRKAPQQTIIDEIISCTHQNKLLPKFNVLNSMSPPPLRNNTSKVVLVVSLYSKYGEGLKNIYQNNTTLSKEVIKVYQPSHEEHQNSRNSMHNIKAWTDIYLLSLCNALVTSTFSTFGYVASSLAGLKPLILKNVYGKNVPNPPCEQVKYMEPCFLDPPIHDCRSNTKIDYTSVFLNMKHCEDHAKGVCERVRISRVDPVEAPVQQRGTGSSDSGFRSRGFAGGAEEGSGNETLDSAFYLGAKNNNTFEDEKNDEKLYGGLLVSSFDESSCVSRFRSYLYRKTTLYKPSEYLIFKLRNYENLHRNCGPFSKSYNETMKDGANFSKNGVDSKCKYLIWTAIEGLGNRMISLVSTFLYAIFTDRVLLVRFDNDMMDLFCEPFPDSSWLLPKNSTYWNDLRQFKTWENMFENSNGNDPLTALYLDLMNDNVRVTNRFHCDQNQVLLQNIPVLILRSNEYFAPSLYLTYSFRQDFNRMFPDKDTTFHLLGRYLFHPSNVVWERIQNVYEAHLAKENERIGLQIRIYNTRQTPEETIVNETISCLQQNTLLSKFDMQNSMSPPLEKNTSKVVLVVSLYSKYGERLKSIYESNTSLSREVVKVYQPSHEEHQNSGDNMHNIKAWSEIYLLGLCDALITSPTSTFGYVAHSLGGMKPLVLQSISGKSIPNVPCQRLKYMEPCFHDPPNFDYKDPKNNTFEAIKDYLSLSTITGNDKLFGGLLVSSFDESSCISRFQSYLYRKASPHRPSKYLISKLRNYEHLHQRCRPYTKFYNETMEKGAKYSKNYANLRCKYLVWIASDGLGNRMISLVSTFLYAILTNRVLLVRFDVDMLNLFCEPFFDSSWLLPKNSPYWNDLKQFQTHEILSMNNKGNNSLEFVPPVLVLDLTHTHVGHTNLFHCDQNQDLLQKVHVMILRSNQYFVPSLFMISSFRQDLNKMFPDKDTIFHHLGRYLFHPSNKVWERIQKLYEANLAKENEKIGLQVRVFNIHHPPTQTITNEIISCVHLLPNFNVQSSTSPPLKNNTSKVVLVVSLYSQYGEKLKSIYESNTSLSTEVIKVYQPSHEEQQNSNDDMHNIKAWTEIYLLSLCDTLVTSSMSTFGYVAHSLGGLKPWILQPIYGETVPDPPCRRAKYMEPCFHYPPKYACRTNVTVDFTSLFHHITHCEDVSSGIKVINVYD</sequence>
<dbReference type="EMBL" id="CP144693">
    <property type="protein sequence ID" value="WVZ00341.1"/>
    <property type="molecule type" value="Genomic_DNA"/>
</dbReference>
<dbReference type="GO" id="GO:0016020">
    <property type="term" value="C:membrane"/>
    <property type="evidence" value="ECO:0007669"/>
    <property type="project" value="InterPro"/>
</dbReference>
<evidence type="ECO:0000256" key="3">
    <source>
        <dbReference type="ARBA" id="ARBA00022676"/>
    </source>
</evidence>
<reference evidence="10 11" key="1">
    <citation type="journal article" date="2023" name="Life. Sci Alliance">
        <title>Evolutionary insights into 3D genome organization and epigenetic landscape of Vigna mungo.</title>
        <authorList>
            <person name="Junaid A."/>
            <person name="Singh B."/>
            <person name="Bhatia S."/>
        </authorList>
    </citation>
    <scope>NUCLEOTIDE SEQUENCE [LARGE SCALE GENOMIC DNA]</scope>
    <source>
        <strain evidence="10">Urdbean</strain>
    </source>
</reference>
<keyword evidence="7" id="KW-0961">Cell wall biogenesis/degradation</keyword>
<dbReference type="GO" id="GO:0042546">
    <property type="term" value="P:cell wall biogenesis"/>
    <property type="evidence" value="ECO:0007669"/>
    <property type="project" value="InterPro"/>
</dbReference>
<keyword evidence="5" id="KW-0333">Golgi apparatus</keyword>
<dbReference type="GO" id="GO:0005794">
    <property type="term" value="C:Golgi apparatus"/>
    <property type="evidence" value="ECO:0007669"/>
    <property type="project" value="UniProtKB-SubCell"/>
</dbReference>
<keyword evidence="9" id="KW-0472">Membrane</keyword>
<dbReference type="Gene3D" id="3.40.50.11340">
    <property type="match status" value="3"/>
</dbReference>
<evidence type="ECO:0000256" key="5">
    <source>
        <dbReference type="ARBA" id="ARBA00023034"/>
    </source>
</evidence>
<comment type="subcellular location">
    <subcellularLocation>
        <location evidence="1">Golgi apparatus</location>
    </subcellularLocation>
</comment>
<dbReference type="GO" id="GO:0009969">
    <property type="term" value="P:xyloglucan biosynthetic process"/>
    <property type="evidence" value="ECO:0007669"/>
    <property type="project" value="TreeGrafter"/>
</dbReference>
<keyword evidence="9" id="KW-1133">Transmembrane helix</keyword>
<evidence type="ECO:0000256" key="1">
    <source>
        <dbReference type="ARBA" id="ARBA00004555"/>
    </source>
</evidence>